<evidence type="ECO:0000313" key="2">
    <source>
        <dbReference type="Proteomes" id="UP000000547"/>
    </source>
</evidence>
<accession>Q47ZL7</accession>
<dbReference type="HOGENOM" id="CLU_2914569_0_0_6"/>
<gene>
    <name evidence="1" type="ordered locus">CPS_3055</name>
</gene>
<reference evidence="1" key="1">
    <citation type="journal article" date="2005" name="Proc. Natl. Acad. Sci. U.S.A.">
        <title>The psychrophilic lifestyle as revealed by the genome sequence of Colwellia psychrerythraea 34H through genomic and proteomic analyses.</title>
        <authorList>
            <person name="Methe B.A."/>
            <person name="Nelson K.E."/>
            <person name="Deming J.W."/>
            <person name="Momen B."/>
            <person name="Melamud E."/>
            <person name="Zhang X."/>
            <person name="Moult J."/>
            <person name="Madupu R."/>
            <person name="Nelson W.C."/>
            <person name="Dodson R.J."/>
            <person name="Brinkac L.M."/>
            <person name="Daugherty S.C."/>
            <person name="Durkin A.S."/>
            <person name="DeBoy R.T."/>
            <person name="Kolonay J.F."/>
            <person name="Sullivan S.A."/>
            <person name="Zhou L."/>
            <person name="Davidsen T.M."/>
            <person name="Wu M."/>
            <person name="Huston A.L."/>
            <person name="Lewis M."/>
            <person name="Weaver B."/>
            <person name="Weidman J.F."/>
            <person name="Khouri H."/>
            <person name="Utterback T.R."/>
            <person name="Feldblyum T.V."/>
            <person name="Fraser C.M."/>
        </authorList>
    </citation>
    <scope>NUCLEOTIDE SEQUENCE [LARGE SCALE GENOMIC DNA]</scope>
    <source>
        <strain evidence="1">34H</strain>
    </source>
</reference>
<proteinExistence type="predicted"/>
<evidence type="ECO:0000313" key="1">
    <source>
        <dbReference type="EMBL" id="AAZ28728.1"/>
    </source>
</evidence>
<organism evidence="1 2">
    <name type="scientific">Colwellia psychrerythraea (strain 34H / ATCC BAA-681)</name>
    <name type="common">Vibrio psychroerythus</name>
    <dbReference type="NCBI Taxonomy" id="167879"/>
    <lineage>
        <taxon>Bacteria</taxon>
        <taxon>Pseudomonadati</taxon>
        <taxon>Pseudomonadota</taxon>
        <taxon>Gammaproteobacteria</taxon>
        <taxon>Alteromonadales</taxon>
        <taxon>Colwelliaceae</taxon>
        <taxon>Colwellia</taxon>
    </lineage>
</organism>
<protein>
    <submittedName>
        <fullName evidence="1">Uncharacterized protein</fullName>
    </submittedName>
</protein>
<dbReference type="AlphaFoldDB" id="Q47ZL7"/>
<dbReference type="KEGG" id="cps:CPS_3055"/>
<dbReference type="EMBL" id="CP000083">
    <property type="protein sequence ID" value="AAZ28728.1"/>
    <property type="molecule type" value="Genomic_DNA"/>
</dbReference>
<sequence length="61" mass="7000">MLHPLFKDMSTKAIDMPSIKLIIFTVTYVISLDISIDLTLSLRRVSQANEYTKNNVFKVIL</sequence>
<dbReference type="Proteomes" id="UP000000547">
    <property type="component" value="Chromosome"/>
</dbReference>
<name>Q47ZL7_COLP3</name>
<dbReference type="STRING" id="167879.CPS_3055"/>